<proteinExistence type="predicted"/>
<protein>
    <submittedName>
        <fullName evidence="2">Uncharacterized protein</fullName>
    </submittedName>
</protein>
<dbReference type="Proteomes" id="UP000092460">
    <property type="component" value="Unassembled WGS sequence"/>
</dbReference>
<accession>A0A1B0C6C8</accession>
<evidence type="ECO:0000313" key="2">
    <source>
        <dbReference type="EnsemblMetazoa" id="GPPI050368-PA"/>
    </source>
</evidence>
<organism evidence="2 3">
    <name type="scientific">Glossina palpalis gambiensis</name>
    <dbReference type="NCBI Taxonomy" id="67801"/>
    <lineage>
        <taxon>Eukaryota</taxon>
        <taxon>Metazoa</taxon>
        <taxon>Ecdysozoa</taxon>
        <taxon>Arthropoda</taxon>
        <taxon>Hexapoda</taxon>
        <taxon>Insecta</taxon>
        <taxon>Pterygota</taxon>
        <taxon>Neoptera</taxon>
        <taxon>Endopterygota</taxon>
        <taxon>Diptera</taxon>
        <taxon>Brachycera</taxon>
        <taxon>Muscomorpha</taxon>
        <taxon>Hippoboscoidea</taxon>
        <taxon>Glossinidae</taxon>
        <taxon>Glossina</taxon>
    </lineage>
</organism>
<reference evidence="3" key="1">
    <citation type="submission" date="2015-01" db="EMBL/GenBank/DDBJ databases">
        <authorList>
            <person name="Aksoy S."/>
            <person name="Warren W."/>
            <person name="Wilson R.K."/>
        </authorList>
    </citation>
    <scope>NUCLEOTIDE SEQUENCE [LARGE SCALE GENOMIC DNA]</scope>
    <source>
        <strain evidence="3">IAEA</strain>
    </source>
</reference>
<dbReference type="InterPro" id="IPR006601">
    <property type="entry name" value="Uncharacterised_DM11_DROME"/>
</dbReference>
<evidence type="ECO:0000313" key="3">
    <source>
        <dbReference type="Proteomes" id="UP000092460"/>
    </source>
</evidence>
<dbReference type="VEuPathDB" id="VectorBase:GPPI050368"/>
<name>A0A1B0C6C8_9MUSC</name>
<feature type="signal peptide" evidence="1">
    <location>
        <begin position="1"/>
        <end position="21"/>
    </location>
</feature>
<sequence length="190" mass="21949">MNPLNSLIIVIILTLGFEAQAALYRFIPEYPELSIDKPGMAGMDHFIDRSELVVFYDDEGIHYSGTFKMIWDIKKGGRVTMDAELEKFFRGGWQQTAFSVRVLGFCKEMKIIHSYIYEIRSRHVFPEDLQCLGKGIKYRHSAFTAKAHGQAFINMEGRYKVVTFFRAYDEHNSLRPEVICPEIPGDIIKI</sequence>
<dbReference type="EnsemblMetazoa" id="GPPI050368-RA">
    <property type="protein sequence ID" value="GPPI050368-PA"/>
    <property type="gene ID" value="GPPI050368"/>
</dbReference>
<evidence type="ECO:0000256" key="1">
    <source>
        <dbReference type="SAM" id="SignalP"/>
    </source>
</evidence>
<dbReference type="AlphaFoldDB" id="A0A1B0C6C8"/>
<dbReference type="SMART" id="SM00675">
    <property type="entry name" value="DM11"/>
    <property type="match status" value="1"/>
</dbReference>
<dbReference type="EMBL" id="JXJN01026553">
    <property type="status" value="NOT_ANNOTATED_CDS"/>
    <property type="molecule type" value="Genomic_DNA"/>
</dbReference>
<keyword evidence="1" id="KW-0732">Signal</keyword>
<keyword evidence="3" id="KW-1185">Reference proteome</keyword>
<reference evidence="2" key="2">
    <citation type="submission" date="2020-05" db="UniProtKB">
        <authorList>
            <consortium name="EnsemblMetazoa"/>
        </authorList>
    </citation>
    <scope>IDENTIFICATION</scope>
    <source>
        <strain evidence="2">IAEA</strain>
    </source>
</reference>
<feature type="chain" id="PRO_5008405394" evidence="1">
    <location>
        <begin position="22"/>
        <end position="190"/>
    </location>
</feature>